<evidence type="ECO:0000313" key="3">
    <source>
        <dbReference type="Proteomes" id="UP000660729"/>
    </source>
</evidence>
<sequence>MAPDMKHLLGKLAGVDLSDGRPHGMRQSPVPECSNGVEVRDSGDDGSESQYSFRDSHQPRSYRLPLINTANVKVRKITELSASASTSGYTSDSESLTASTVSASTPFQTEYRALTHIPQDLVANVRFFPTVPRYGLVFQNFDKEGTHVVNLQFIDCIFEDDICAVCFDECQLMNVTFKRCDFRGFGFTKVVLKNNKFTDCTFPKKGGWLNRQITEFSEYRGATFPSFDGDTVPKELDFEPPKKDADPNNRQPVSKAAFPKLKEYQQRPMSEGQATGWGVPKGSVYDEGEEYVSAPAVLDPQDPAASLRPGLELDHTSSRGLSMKAGRGEHYHLTVFRNCTFENVRIEECYLDSVTFENCTFRNFALTNVVIRNTVYQDCEFGDCEWKNRSILHTEPQHRMRYLQNEIRSSKPKRLLDQAEHARQKASRNEYAMDLLTKGEVAYRNGRRINRKGLDQTAAALKVQDSLEHGEVSEVVAAPEGVPKEKATTFSTPKFF</sequence>
<feature type="region of interest" description="Disordered" evidence="1">
    <location>
        <begin position="228"/>
        <end position="253"/>
    </location>
</feature>
<protein>
    <recommendedName>
        <fullName evidence="4">Pentapeptide repeat-containing protein</fullName>
    </recommendedName>
</protein>
<dbReference type="PANTHER" id="PTHR42999:SF1">
    <property type="entry name" value="PENTAPEPTIDE REPEAT-CONTAINING PROTEIN"/>
    <property type="match status" value="1"/>
</dbReference>
<dbReference type="EMBL" id="JABCIY010000251">
    <property type="protein sequence ID" value="KAF7186550.1"/>
    <property type="molecule type" value="Genomic_DNA"/>
</dbReference>
<feature type="region of interest" description="Disordered" evidence="1">
    <location>
        <begin position="14"/>
        <end position="57"/>
    </location>
</feature>
<dbReference type="Proteomes" id="UP000660729">
    <property type="component" value="Unassembled WGS sequence"/>
</dbReference>
<dbReference type="Gene3D" id="2.160.20.80">
    <property type="entry name" value="E3 ubiquitin-protein ligase SopA"/>
    <property type="match status" value="2"/>
</dbReference>
<dbReference type="InterPro" id="IPR052949">
    <property type="entry name" value="PA_immunity-related"/>
</dbReference>
<comment type="caution">
    <text evidence="2">The sequence shown here is derived from an EMBL/GenBank/DDBJ whole genome shotgun (WGS) entry which is preliminary data.</text>
</comment>
<name>A0A8H6VCT6_9PEZI</name>
<evidence type="ECO:0008006" key="4">
    <source>
        <dbReference type="Google" id="ProtNLM"/>
    </source>
</evidence>
<reference evidence="2" key="1">
    <citation type="submission" date="2020-04" db="EMBL/GenBank/DDBJ databases">
        <title>Draft genome resource of the tomato pathogen Pseudocercospora fuligena.</title>
        <authorList>
            <person name="Zaccaron A."/>
        </authorList>
    </citation>
    <scope>NUCLEOTIDE SEQUENCE</scope>
    <source>
        <strain evidence="2">PF001</strain>
    </source>
</reference>
<feature type="compositionally biased region" description="Basic and acidic residues" evidence="1">
    <location>
        <begin position="231"/>
        <end position="247"/>
    </location>
</feature>
<dbReference type="AlphaFoldDB" id="A0A8H6VCT6"/>
<dbReference type="PANTHER" id="PTHR42999">
    <property type="entry name" value="ANTIBIOTIC RESISTANCE PROTEIN MCBG"/>
    <property type="match status" value="1"/>
</dbReference>
<proteinExistence type="predicted"/>
<evidence type="ECO:0000256" key="1">
    <source>
        <dbReference type="SAM" id="MobiDB-lite"/>
    </source>
</evidence>
<dbReference type="SUPFAM" id="SSF141571">
    <property type="entry name" value="Pentapeptide repeat-like"/>
    <property type="match status" value="2"/>
</dbReference>
<keyword evidence="3" id="KW-1185">Reference proteome</keyword>
<dbReference type="OrthoDB" id="3642607at2759"/>
<evidence type="ECO:0000313" key="2">
    <source>
        <dbReference type="EMBL" id="KAF7186550.1"/>
    </source>
</evidence>
<organism evidence="2 3">
    <name type="scientific">Pseudocercospora fuligena</name>
    <dbReference type="NCBI Taxonomy" id="685502"/>
    <lineage>
        <taxon>Eukaryota</taxon>
        <taxon>Fungi</taxon>
        <taxon>Dikarya</taxon>
        <taxon>Ascomycota</taxon>
        <taxon>Pezizomycotina</taxon>
        <taxon>Dothideomycetes</taxon>
        <taxon>Dothideomycetidae</taxon>
        <taxon>Mycosphaerellales</taxon>
        <taxon>Mycosphaerellaceae</taxon>
        <taxon>Pseudocercospora</taxon>
    </lineage>
</organism>
<accession>A0A8H6VCT6</accession>
<gene>
    <name evidence="2" type="ORF">HII31_12108</name>
</gene>